<dbReference type="GO" id="GO:1990077">
    <property type="term" value="C:primosome complex"/>
    <property type="evidence" value="ECO:0007669"/>
    <property type="project" value="UniProtKB-KW"/>
</dbReference>
<keyword evidence="9" id="KW-0460">Magnesium</keyword>
<dbReference type="SUPFAM" id="SSF57783">
    <property type="entry name" value="Zinc beta-ribbon"/>
    <property type="match status" value="1"/>
</dbReference>
<dbReference type="RefSeq" id="WP_289267824.1">
    <property type="nucleotide sequence ID" value="NZ_OX365700.1"/>
</dbReference>
<keyword evidence="6 12" id="KW-0479">Metal-binding</keyword>
<evidence type="ECO:0000256" key="4">
    <source>
        <dbReference type="ARBA" id="ARBA00022695"/>
    </source>
</evidence>
<dbReference type="PIRSF" id="PIRSF002811">
    <property type="entry name" value="DnaG"/>
    <property type="match status" value="1"/>
</dbReference>
<sequence>MSRGPISDAILAQIKERLDIIDVVSGHMTLTRTGQNFKACCPFHDDRTPSFTVSPGKQLFHCFGCGASGDAIAFFMKVSGLTFPEAMRELGRRVGVQVPETSAAETDQDAQRRRRLEAVNQAAAAHFRHTLSEPAIGKPGRDYLESRGIDQVVADQFGLGYAAPDWERLVRSLMKDGFSEAEICEAGLAVPRNSGARAQGAGSYDQFRGRVIFPITDLRRRVVGFGGRVVGPGEPKYLNSRDTPLFKKGQTLYALDAAYEAAGRQQTLIIVEGYFDVIALHQAGIRTAVATLGTALTPEHVRTVRRYAKQVVLLFDPDAAGVRAALRTLNLFVDTGLAVNVVSLPDGHDPDTFVRAHGAEGFGRLLEQAPSLWDFALDQSLRRAVSGRIEEKVRAADAVVEIIQKISHPVEKAERLRQAAERLGINEQRLAERYLSVERAGRATRRPSFHAAAPVLQKNINPEERELIHLLLQGQCSSKDLGRLRPDSFVDPATRAIAEAALRHRGADGRLLLRPLLDELLGVDSTRVLAAELSVKERHDEDAQASIRGCLEKLDRRRHERLLAELVAQLKEASQAGRTDEVRTLNERVNELRLQKAAYR</sequence>
<evidence type="ECO:0000256" key="11">
    <source>
        <dbReference type="ARBA" id="ARBA00023163"/>
    </source>
</evidence>
<keyword evidence="3 12" id="KW-0808">Transferase</keyword>
<dbReference type="PROSITE" id="PS50880">
    <property type="entry name" value="TOPRIM"/>
    <property type="match status" value="1"/>
</dbReference>
<dbReference type="SMART" id="SM00493">
    <property type="entry name" value="TOPRIM"/>
    <property type="match status" value="1"/>
</dbReference>
<evidence type="ECO:0000313" key="16">
    <source>
        <dbReference type="EMBL" id="CAI4030853.1"/>
    </source>
</evidence>
<dbReference type="InterPro" id="IPR006295">
    <property type="entry name" value="DNA_primase_DnaG"/>
</dbReference>
<dbReference type="InterPro" id="IPR016136">
    <property type="entry name" value="DNA_helicase_N/primase_C"/>
</dbReference>
<evidence type="ECO:0000256" key="14">
    <source>
        <dbReference type="PIRSR" id="PIRSR002811-1"/>
    </source>
</evidence>
<gene>
    <name evidence="12" type="primary">dnaG</name>
    <name evidence="16" type="ORF">DNFV4_01284</name>
</gene>
<dbReference type="SUPFAM" id="SSF56731">
    <property type="entry name" value="DNA primase core"/>
    <property type="match status" value="1"/>
</dbReference>
<dbReference type="InterPro" id="IPR036977">
    <property type="entry name" value="DNA_primase_Znf_CHC2"/>
</dbReference>
<dbReference type="GO" id="GO:0000428">
    <property type="term" value="C:DNA-directed RNA polymerase complex"/>
    <property type="evidence" value="ECO:0007669"/>
    <property type="project" value="UniProtKB-KW"/>
</dbReference>
<evidence type="ECO:0000256" key="10">
    <source>
        <dbReference type="ARBA" id="ARBA00023125"/>
    </source>
</evidence>
<keyword evidence="4 12" id="KW-0548">Nucleotidyltransferase</keyword>
<evidence type="ECO:0000256" key="6">
    <source>
        <dbReference type="ARBA" id="ARBA00022723"/>
    </source>
</evidence>
<dbReference type="Gene3D" id="3.40.1360.10">
    <property type="match status" value="1"/>
</dbReference>
<protein>
    <recommendedName>
        <fullName evidence="12 13">DNA primase</fullName>
        <ecNumber evidence="12">2.7.7.101</ecNumber>
    </recommendedName>
</protein>
<dbReference type="GO" id="GO:0008270">
    <property type="term" value="F:zinc ion binding"/>
    <property type="evidence" value="ECO:0007669"/>
    <property type="project" value="UniProtKB-UniRule"/>
</dbReference>
<evidence type="ECO:0000256" key="7">
    <source>
        <dbReference type="ARBA" id="ARBA00022771"/>
    </source>
</evidence>
<keyword evidence="1 12" id="KW-0240">DNA-directed RNA polymerase</keyword>
<dbReference type="GO" id="GO:0006269">
    <property type="term" value="P:DNA replication, synthesis of primer"/>
    <property type="evidence" value="ECO:0007669"/>
    <property type="project" value="UniProtKB-UniRule"/>
</dbReference>
<comment type="domain">
    <text evidence="12">Contains an N-terminal zinc-binding domain, a central core domain that contains the primase activity, and a C-terminal DnaB-binding domain.</text>
</comment>
<dbReference type="Pfam" id="PF10410">
    <property type="entry name" value="DnaB_bind"/>
    <property type="match status" value="1"/>
</dbReference>
<dbReference type="AlphaFoldDB" id="A0AA86MXJ4"/>
<comment type="catalytic activity">
    <reaction evidence="12">
        <text>ssDNA + n NTP = ssDNA/pppN(pN)n-1 hybrid + (n-1) diphosphate.</text>
        <dbReference type="EC" id="2.7.7.101"/>
    </reaction>
</comment>
<evidence type="ECO:0000256" key="12">
    <source>
        <dbReference type="HAMAP-Rule" id="MF_00974"/>
    </source>
</evidence>
<dbReference type="InterPro" id="IPR037068">
    <property type="entry name" value="DNA_primase_core_N_sf"/>
</dbReference>
<feature type="domain" description="Toprim" evidence="15">
    <location>
        <begin position="266"/>
        <end position="347"/>
    </location>
</feature>
<keyword evidence="11 12" id="KW-0804">Transcription</keyword>
<keyword evidence="17" id="KW-1185">Reference proteome</keyword>
<keyword evidence="7 12" id="KW-0863">Zinc-finger</keyword>
<reference evidence="16" key="1">
    <citation type="submission" date="2022-10" db="EMBL/GenBank/DDBJ databases">
        <authorList>
            <person name="Koch H."/>
        </authorList>
    </citation>
    <scope>NUCLEOTIDE SEQUENCE</scope>
    <source>
        <strain evidence="16">DNF</strain>
    </source>
</reference>
<dbReference type="Pfam" id="PF01807">
    <property type="entry name" value="Zn_ribbon_DnaG"/>
    <property type="match status" value="1"/>
</dbReference>
<dbReference type="GO" id="GO:0003677">
    <property type="term" value="F:DNA binding"/>
    <property type="evidence" value="ECO:0007669"/>
    <property type="project" value="UniProtKB-KW"/>
</dbReference>
<dbReference type="Gene3D" id="3.90.980.10">
    <property type="entry name" value="DNA primase, catalytic core, N-terminal domain"/>
    <property type="match status" value="1"/>
</dbReference>
<keyword evidence="10 12" id="KW-0238">DNA-binding</keyword>
<dbReference type="Pfam" id="PF08275">
    <property type="entry name" value="DNAG_N"/>
    <property type="match status" value="1"/>
</dbReference>
<evidence type="ECO:0000256" key="5">
    <source>
        <dbReference type="ARBA" id="ARBA00022705"/>
    </source>
</evidence>
<dbReference type="InterPro" id="IPR034151">
    <property type="entry name" value="TOPRIM_DnaG_bac"/>
</dbReference>
<dbReference type="KEGG" id="nti:DNFV4_01284"/>
<dbReference type="InterPro" id="IPR006171">
    <property type="entry name" value="TOPRIM_dom"/>
</dbReference>
<keyword evidence="8 12" id="KW-0862">Zinc</keyword>
<dbReference type="InterPro" id="IPR013264">
    <property type="entry name" value="DNAG_N"/>
</dbReference>
<dbReference type="PANTHER" id="PTHR30313:SF2">
    <property type="entry name" value="DNA PRIMASE"/>
    <property type="match status" value="1"/>
</dbReference>
<dbReference type="NCBIfam" id="TIGR01391">
    <property type="entry name" value="dnaG"/>
    <property type="match status" value="1"/>
</dbReference>
<dbReference type="EC" id="2.7.7.101" evidence="12"/>
<comment type="cofactor">
    <cofactor evidence="12 13 14">
        <name>Zn(2+)</name>
        <dbReference type="ChEBI" id="CHEBI:29105"/>
    </cofactor>
    <text evidence="12 13 14">Binds 1 zinc ion per monomer.</text>
</comment>
<dbReference type="GO" id="GO:0005737">
    <property type="term" value="C:cytoplasm"/>
    <property type="evidence" value="ECO:0007669"/>
    <property type="project" value="TreeGrafter"/>
</dbReference>
<organism evidence="16 17">
    <name type="scientific">Nitrospira tepida</name>
    <dbReference type="NCBI Taxonomy" id="2973512"/>
    <lineage>
        <taxon>Bacteria</taxon>
        <taxon>Pseudomonadati</taxon>
        <taxon>Nitrospirota</taxon>
        <taxon>Nitrospiria</taxon>
        <taxon>Nitrospirales</taxon>
        <taxon>Nitrospiraceae</taxon>
        <taxon>Nitrospira</taxon>
    </lineage>
</organism>
<dbReference type="FunFam" id="3.90.580.10:FF:000001">
    <property type="entry name" value="DNA primase"/>
    <property type="match status" value="1"/>
</dbReference>
<evidence type="ECO:0000313" key="17">
    <source>
        <dbReference type="Proteomes" id="UP001179121"/>
    </source>
</evidence>
<comment type="similarity">
    <text evidence="12 13">Belongs to the DnaG primase family.</text>
</comment>
<dbReference type="HAMAP" id="MF_00974">
    <property type="entry name" value="DNA_primase_DnaG"/>
    <property type="match status" value="1"/>
</dbReference>
<evidence type="ECO:0000256" key="3">
    <source>
        <dbReference type="ARBA" id="ARBA00022679"/>
    </source>
</evidence>
<comment type="subunit">
    <text evidence="12">Monomer. Interacts with DnaB.</text>
</comment>
<keyword evidence="5 12" id="KW-0235">DNA replication</keyword>
<dbReference type="InterPro" id="IPR019475">
    <property type="entry name" value="DNA_primase_DnaB-bd"/>
</dbReference>
<dbReference type="FunFam" id="3.40.1360.10:FF:000002">
    <property type="entry name" value="DNA primase"/>
    <property type="match status" value="1"/>
</dbReference>
<dbReference type="CDD" id="cd03364">
    <property type="entry name" value="TOPRIM_DnaG_primases"/>
    <property type="match status" value="1"/>
</dbReference>
<accession>A0AA86MXJ4</accession>
<dbReference type="EMBL" id="OX365700">
    <property type="protein sequence ID" value="CAI4030853.1"/>
    <property type="molecule type" value="Genomic_DNA"/>
</dbReference>
<comment type="function">
    <text evidence="12 13">RNA polymerase that catalyzes the synthesis of short RNA molecules used as primers for DNA polymerase during DNA replication.</text>
</comment>
<dbReference type="Gene3D" id="1.10.860.10">
    <property type="entry name" value="DNAb Helicase, Chain A"/>
    <property type="match status" value="1"/>
</dbReference>
<dbReference type="Proteomes" id="UP001179121">
    <property type="component" value="Chromosome"/>
</dbReference>
<dbReference type="InterPro" id="IPR030846">
    <property type="entry name" value="DnaG_bac"/>
</dbReference>
<dbReference type="InterPro" id="IPR050219">
    <property type="entry name" value="DnaG_primase"/>
</dbReference>
<dbReference type="PANTHER" id="PTHR30313">
    <property type="entry name" value="DNA PRIMASE"/>
    <property type="match status" value="1"/>
</dbReference>
<evidence type="ECO:0000256" key="13">
    <source>
        <dbReference type="PIRNR" id="PIRNR002811"/>
    </source>
</evidence>
<evidence type="ECO:0000256" key="8">
    <source>
        <dbReference type="ARBA" id="ARBA00022833"/>
    </source>
</evidence>
<proteinExistence type="inferred from homology"/>
<name>A0AA86MXJ4_9BACT</name>
<evidence type="ECO:0000256" key="1">
    <source>
        <dbReference type="ARBA" id="ARBA00022478"/>
    </source>
</evidence>
<dbReference type="GO" id="GO:0003899">
    <property type="term" value="F:DNA-directed RNA polymerase activity"/>
    <property type="evidence" value="ECO:0007669"/>
    <property type="project" value="UniProtKB-UniRule"/>
</dbReference>
<dbReference type="InterPro" id="IPR002694">
    <property type="entry name" value="Znf_CHC2"/>
</dbReference>
<evidence type="ECO:0000256" key="9">
    <source>
        <dbReference type="ARBA" id="ARBA00022842"/>
    </source>
</evidence>
<feature type="zinc finger region" description="CHC2-type" evidence="12 14">
    <location>
        <begin position="41"/>
        <end position="65"/>
    </location>
</feature>
<keyword evidence="2 12" id="KW-0639">Primosome</keyword>
<evidence type="ECO:0000256" key="2">
    <source>
        <dbReference type="ARBA" id="ARBA00022515"/>
    </source>
</evidence>
<dbReference type="Pfam" id="PF13662">
    <property type="entry name" value="Toprim_4"/>
    <property type="match status" value="1"/>
</dbReference>
<evidence type="ECO:0000259" key="15">
    <source>
        <dbReference type="PROSITE" id="PS50880"/>
    </source>
</evidence>
<dbReference type="Gene3D" id="3.90.580.10">
    <property type="entry name" value="Zinc finger, CHC2-type domain"/>
    <property type="match status" value="1"/>
</dbReference>
<dbReference type="SMART" id="SM00400">
    <property type="entry name" value="ZnF_CHCC"/>
    <property type="match status" value="1"/>
</dbReference>